<dbReference type="EMBL" id="CYYR01000011">
    <property type="protein sequence ID" value="CUN97218.1"/>
    <property type="molecule type" value="Genomic_DNA"/>
</dbReference>
<dbReference type="EMBL" id="QRHP01000009">
    <property type="protein sequence ID" value="RHF83982.1"/>
    <property type="molecule type" value="Genomic_DNA"/>
</dbReference>
<evidence type="ECO:0000313" key="4">
    <source>
        <dbReference type="EMBL" id="RGQ55772.1"/>
    </source>
</evidence>
<reference evidence="1" key="2">
    <citation type="submission" date="2015-05" db="EMBL/GenBank/DDBJ databases">
        <authorList>
            <person name="Wang D.B."/>
            <person name="Wang M."/>
        </authorList>
    </citation>
    <scope>NUCLEOTIDE SEQUENCE [LARGE SCALE GENOMIC DNA]</scope>
    <source>
        <strain evidence="1">L1-83</strain>
    </source>
</reference>
<evidence type="ECO:0000313" key="6">
    <source>
        <dbReference type="EMBL" id="RHF83982.1"/>
    </source>
</evidence>
<name>A0A0M6WGK5_9FIRM</name>
<dbReference type="OrthoDB" id="2050047at2"/>
<dbReference type="RefSeq" id="WP_007884854.1">
    <property type="nucleotide sequence ID" value="NZ_CBCTRZ010000030.1"/>
</dbReference>
<evidence type="ECO:0000313" key="3">
    <source>
        <dbReference type="EMBL" id="CUN97218.1"/>
    </source>
</evidence>
<protein>
    <submittedName>
        <fullName evidence="1">Uncharacterized protein</fullName>
    </submittedName>
</protein>
<evidence type="ECO:0000313" key="7">
    <source>
        <dbReference type="Proteomes" id="UP000049828"/>
    </source>
</evidence>
<keyword evidence="7" id="KW-1185">Reference proteome</keyword>
<dbReference type="EMBL" id="QSIQ01000004">
    <property type="protein sequence ID" value="RHD05080.1"/>
    <property type="molecule type" value="Genomic_DNA"/>
</dbReference>
<reference evidence="10 11" key="3">
    <citation type="submission" date="2018-08" db="EMBL/GenBank/DDBJ databases">
        <title>A genome reference for cultivated species of the human gut microbiota.</title>
        <authorList>
            <person name="Zou Y."/>
            <person name="Xue W."/>
            <person name="Luo G."/>
        </authorList>
    </citation>
    <scope>NUCLEOTIDE SEQUENCE [LARGE SCALE GENOMIC DNA]</scope>
    <source>
        <strain evidence="4 12">AF28-15</strain>
        <strain evidence="6 11">AM23-23AC</strain>
        <strain evidence="5 10">AM32-8LB</strain>
    </source>
</reference>
<evidence type="ECO:0000313" key="12">
    <source>
        <dbReference type="Proteomes" id="UP000283738"/>
    </source>
</evidence>
<reference evidence="7" key="1">
    <citation type="submission" date="2015-05" db="EMBL/GenBank/DDBJ databases">
        <authorList>
            <consortium name="Pathogen Informatics"/>
        </authorList>
    </citation>
    <scope>NUCLEOTIDE SEQUENCE [LARGE SCALE GENOMIC DNA]</scope>
    <source>
        <strain evidence="3 8">2789STDY5608835</strain>
        <strain evidence="2 9">2789STDY5608887</strain>
        <strain evidence="7">L1-83</strain>
    </source>
</reference>
<organism evidence="1 7">
    <name type="scientific">Roseburia inulinivorans</name>
    <dbReference type="NCBI Taxonomy" id="360807"/>
    <lineage>
        <taxon>Bacteria</taxon>
        <taxon>Bacillati</taxon>
        <taxon>Bacillota</taxon>
        <taxon>Clostridia</taxon>
        <taxon>Lachnospirales</taxon>
        <taxon>Lachnospiraceae</taxon>
        <taxon>Roseburia</taxon>
    </lineage>
</organism>
<sequence>MQDDLRAELIKQFPSEVIETKDMTGKEYYACPTCKRAVATGTEKCQGCGQKLSWDNIRHENEAKGSKKAKIEFDVPADFALEDCRKCPLSYIGRNGDENVYECPLQMRGSCRLELS</sequence>
<dbReference type="GeneID" id="75163502"/>
<evidence type="ECO:0000313" key="1">
    <source>
        <dbReference type="EMBL" id="CRL34355.1"/>
    </source>
</evidence>
<dbReference type="Proteomes" id="UP000049828">
    <property type="component" value="Unassembled WGS sequence"/>
</dbReference>
<dbReference type="Proteomes" id="UP000095395">
    <property type="component" value="Unassembled WGS sequence"/>
</dbReference>
<dbReference type="Proteomes" id="UP000266391">
    <property type="component" value="Unassembled WGS sequence"/>
</dbReference>
<evidence type="ECO:0000313" key="10">
    <source>
        <dbReference type="Proteomes" id="UP000266391"/>
    </source>
</evidence>
<dbReference type="Proteomes" id="UP000283701">
    <property type="component" value="Unassembled WGS sequence"/>
</dbReference>
<dbReference type="EMBL" id="CYXX01000011">
    <property type="protein sequence ID" value="CUN05560.1"/>
    <property type="molecule type" value="Genomic_DNA"/>
</dbReference>
<dbReference type="Proteomes" id="UP000095453">
    <property type="component" value="Unassembled WGS sequence"/>
</dbReference>
<evidence type="ECO:0000313" key="11">
    <source>
        <dbReference type="Proteomes" id="UP000283701"/>
    </source>
</evidence>
<evidence type="ECO:0000313" key="9">
    <source>
        <dbReference type="Proteomes" id="UP000095453"/>
    </source>
</evidence>
<gene>
    <name evidence="6" type="ORF">DW654_09595</name>
    <name evidence="5" type="ORF">DW813_04485</name>
    <name evidence="4" type="ORF">DWY96_00200</name>
    <name evidence="3" type="ORF">ERS852392_01821</name>
    <name evidence="2" type="ORF">ERS852444_01674</name>
    <name evidence="1" type="ORF">RIL183_14581</name>
</gene>
<proteinExistence type="predicted"/>
<dbReference type="AlphaFoldDB" id="A0A0M6WGK5"/>
<accession>A0A0M6WGK5</accession>
<dbReference type="Proteomes" id="UP000283738">
    <property type="component" value="Unassembled WGS sequence"/>
</dbReference>
<evidence type="ECO:0000313" key="2">
    <source>
        <dbReference type="EMBL" id="CUN05560.1"/>
    </source>
</evidence>
<evidence type="ECO:0000313" key="5">
    <source>
        <dbReference type="EMBL" id="RHD05080.1"/>
    </source>
</evidence>
<evidence type="ECO:0000313" key="8">
    <source>
        <dbReference type="Proteomes" id="UP000095395"/>
    </source>
</evidence>
<dbReference type="EMBL" id="CVRS01000037">
    <property type="protein sequence ID" value="CRL34355.1"/>
    <property type="molecule type" value="Genomic_DNA"/>
</dbReference>
<dbReference type="STRING" id="360807.ERS852392_01821"/>
<dbReference type="EMBL" id="QRTF01000001">
    <property type="protein sequence ID" value="RGQ55772.1"/>
    <property type="molecule type" value="Genomic_DNA"/>
</dbReference>